<dbReference type="AlphaFoldDB" id="A0A1I3NB33"/>
<dbReference type="InterPro" id="IPR028098">
    <property type="entry name" value="Glyco_trans_4-like_N"/>
</dbReference>
<organism evidence="3 4">
    <name type="scientific">Thermoflavimicrobium dichotomicum</name>
    <dbReference type="NCBI Taxonomy" id="46223"/>
    <lineage>
        <taxon>Bacteria</taxon>
        <taxon>Bacillati</taxon>
        <taxon>Bacillota</taxon>
        <taxon>Bacilli</taxon>
        <taxon>Bacillales</taxon>
        <taxon>Thermoactinomycetaceae</taxon>
        <taxon>Thermoflavimicrobium</taxon>
    </lineage>
</organism>
<dbReference type="PANTHER" id="PTHR45947">
    <property type="entry name" value="SULFOQUINOVOSYL TRANSFERASE SQD2"/>
    <property type="match status" value="1"/>
</dbReference>
<keyword evidence="4" id="KW-1185">Reference proteome</keyword>
<dbReference type="Proteomes" id="UP000199545">
    <property type="component" value="Unassembled WGS sequence"/>
</dbReference>
<sequence>MMKILQICNIDAAVDALLKPLHQVLRQQGYIVHYACTNTGTFFTELQSQGMHMIHVPIDRKIKPLSNLRSIIRLTALMKKEKYDVVHVHTPIASVLGRIAAKLAGVKYVIYTAHGFYFHEHMSKLGYLITYNIEKFFARYLTSILHLVSREDYELCIRHRFKEPHFIVHISNGVDFRTRFNPKSIDESEKERLKKELSINQGDIVFTFIGRLVGEKGIYELFDAFQRLKRSRDHVKLLMVGDLFPSERDQDSYRKIKEVIHNDHDIITTGFRRDIPQLLAITDVFVLPSHREGLPLVIMEAMAMKKPIVAANIRGCREEVVHNVNGFLVEKENKLELYERLQQLADNEEMRLRFGENSRKIVKNLFDHKKTLQSQLELYHQIESQIKGMQSIS</sequence>
<evidence type="ECO:0000259" key="2">
    <source>
        <dbReference type="Pfam" id="PF13477"/>
    </source>
</evidence>
<accession>A0A1I3NB33</accession>
<dbReference type="PANTHER" id="PTHR45947:SF3">
    <property type="entry name" value="SULFOQUINOVOSYL TRANSFERASE SQD2"/>
    <property type="match status" value="1"/>
</dbReference>
<evidence type="ECO:0000313" key="3">
    <source>
        <dbReference type="EMBL" id="SFJ06528.1"/>
    </source>
</evidence>
<feature type="domain" description="Glycosyl transferase family 1" evidence="1">
    <location>
        <begin position="190"/>
        <end position="360"/>
    </location>
</feature>
<dbReference type="Gene3D" id="3.40.50.2000">
    <property type="entry name" value="Glycogen Phosphorylase B"/>
    <property type="match status" value="2"/>
</dbReference>
<evidence type="ECO:0000259" key="1">
    <source>
        <dbReference type="Pfam" id="PF00534"/>
    </source>
</evidence>
<dbReference type="GO" id="GO:0016757">
    <property type="term" value="F:glycosyltransferase activity"/>
    <property type="evidence" value="ECO:0007669"/>
    <property type="project" value="InterPro"/>
</dbReference>
<dbReference type="Pfam" id="PF00534">
    <property type="entry name" value="Glycos_transf_1"/>
    <property type="match status" value="1"/>
</dbReference>
<dbReference type="Pfam" id="PF13477">
    <property type="entry name" value="Glyco_trans_4_2"/>
    <property type="match status" value="1"/>
</dbReference>
<keyword evidence="3" id="KW-0808">Transferase</keyword>
<evidence type="ECO:0000313" key="4">
    <source>
        <dbReference type="Proteomes" id="UP000199545"/>
    </source>
</evidence>
<dbReference type="SUPFAM" id="SSF53756">
    <property type="entry name" value="UDP-Glycosyltransferase/glycogen phosphorylase"/>
    <property type="match status" value="1"/>
</dbReference>
<dbReference type="STRING" id="46223.SAMN05421852_10472"/>
<dbReference type="CDD" id="cd03808">
    <property type="entry name" value="GT4_CapM-like"/>
    <property type="match status" value="1"/>
</dbReference>
<name>A0A1I3NB33_9BACL</name>
<dbReference type="EMBL" id="FORR01000004">
    <property type="protein sequence ID" value="SFJ06528.1"/>
    <property type="molecule type" value="Genomic_DNA"/>
</dbReference>
<dbReference type="InterPro" id="IPR001296">
    <property type="entry name" value="Glyco_trans_1"/>
</dbReference>
<gene>
    <name evidence="3" type="ORF">SAMN05421852_10472</name>
</gene>
<dbReference type="InterPro" id="IPR050194">
    <property type="entry name" value="Glycosyltransferase_grp1"/>
</dbReference>
<feature type="domain" description="Glycosyltransferase subfamily 4-like N-terminal" evidence="2">
    <location>
        <begin position="16"/>
        <end position="137"/>
    </location>
</feature>
<reference evidence="3 4" key="1">
    <citation type="submission" date="2016-10" db="EMBL/GenBank/DDBJ databases">
        <authorList>
            <person name="de Groot N.N."/>
        </authorList>
    </citation>
    <scope>NUCLEOTIDE SEQUENCE [LARGE SCALE GENOMIC DNA]</scope>
    <source>
        <strain evidence="3 4">DSM 44778</strain>
    </source>
</reference>
<proteinExistence type="predicted"/>
<protein>
    <submittedName>
        <fullName evidence="3">Glycosyltransferase involved in cell wall bisynthesis</fullName>
    </submittedName>
</protein>